<keyword evidence="1" id="KW-0805">Transcription regulation</keyword>
<dbReference type="InterPro" id="IPR035965">
    <property type="entry name" value="PAS-like_dom_sf"/>
</dbReference>
<dbReference type="InterPro" id="IPR046335">
    <property type="entry name" value="LacI/GalR-like_sensor"/>
</dbReference>
<dbReference type="InterPro" id="IPR013656">
    <property type="entry name" value="PAS_4"/>
</dbReference>
<dbReference type="PROSITE" id="PS50113">
    <property type="entry name" value="PAC"/>
    <property type="match status" value="1"/>
</dbReference>
<dbReference type="Gene3D" id="3.30.70.270">
    <property type="match status" value="1"/>
</dbReference>
<dbReference type="EMBL" id="BOVK01000018">
    <property type="protein sequence ID" value="GIQ68826.1"/>
    <property type="molecule type" value="Genomic_DNA"/>
</dbReference>
<sequence>MMMARYTIGVYAPVLDGFYFSSMLDGLFAASLRHGMQMVTLQSWPEFCERESYDLMVATACADAFVVIGEAVPRGFMERLQQMGKPVVCIGTSWLQAAKDCATVLAHNELSAKEMVLHLAGHGHERIAFVGGLHNSDVFERFRGYQQALRELGMPYREELVYWGQTVMKSDGRKAGEQIAAEQVPMTAIVAGNDLLAAGVLEALTEAGIAVPDRVALSGYDDSEIALVSKPPLTTVRQKYAVMGNKAVTLLFDRLQNGVELKGVHRIPAELVLRCSCGCGALDESKSQELEGGLYHGPMRDFTSNLYNIGMALNHSVLSISTSTDRFLSWLDQTPYHTGCLVLLDRQEGGSNEVIVHDVYGSRLSRQWIGCRLAEELFPMNELLQCGSAEERDMITLHPLQTPSGFIGCLALIGPFNKQLSSLTYDFMRININVMAISVGRARLREQMEESEAKYRDIFIRTPVMIFMADRDMVMRDVNPYTLDQLDYKEEELVGASIGSIMSSDSYARMKAKVAEALGGKQIVENVEVKLFRKDGTALYGLLNANAMSLSERPDPTVYITIRDITERKAHEEVMRQLAYSDPLTGLANRLRIYDFLNQAIAEAADGEGVAVFFIDLDRFKAVNDTYGHDTGDLYLRHVAGLLASCTTANDLAARLGGDEFIVVMTGIQEARQVRQMTDKISASLAVPYLHHEQEIPVRASIGTSLFPDDAREAEALIQRADRVMYQVKQTEDARR</sequence>
<evidence type="ECO:0000313" key="7">
    <source>
        <dbReference type="EMBL" id="GIQ68826.1"/>
    </source>
</evidence>
<name>A0A8J4M2S1_9BACL</name>
<dbReference type="SMART" id="SM00267">
    <property type="entry name" value="GGDEF"/>
    <property type="match status" value="1"/>
</dbReference>
<dbReference type="PANTHER" id="PTHR44757">
    <property type="entry name" value="DIGUANYLATE CYCLASE DGCP"/>
    <property type="match status" value="1"/>
</dbReference>
<dbReference type="Pfam" id="PF00990">
    <property type="entry name" value="GGDEF"/>
    <property type="match status" value="1"/>
</dbReference>
<dbReference type="InterPro" id="IPR000014">
    <property type="entry name" value="PAS"/>
</dbReference>
<dbReference type="Proteomes" id="UP000677918">
    <property type="component" value="Unassembled WGS sequence"/>
</dbReference>
<protein>
    <recommendedName>
        <fullName evidence="9">Diguanylate cyclase</fullName>
    </recommendedName>
</protein>
<dbReference type="CDD" id="cd00130">
    <property type="entry name" value="PAS"/>
    <property type="match status" value="1"/>
</dbReference>
<dbReference type="InterPro" id="IPR029787">
    <property type="entry name" value="Nucleotide_cyclase"/>
</dbReference>
<dbReference type="Gene3D" id="3.40.50.2300">
    <property type="match status" value="2"/>
</dbReference>
<reference evidence="7" key="1">
    <citation type="submission" date="2021-04" db="EMBL/GenBank/DDBJ databases">
        <title>Draft genome sequence of Xylanibacillus composti strain K13.</title>
        <authorList>
            <person name="Uke A."/>
            <person name="Chhe C."/>
            <person name="Baramee S."/>
            <person name="Kosugi A."/>
        </authorList>
    </citation>
    <scope>NUCLEOTIDE SEQUENCE</scope>
    <source>
        <strain evidence="7">K13</strain>
    </source>
</reference>
<evidence type="ECO:0000313" key="8">
    <source>
        <dbReference type="Proteomes" id="UP000677918"/>
    </source>
</evidence>
<gene>
    <name evidence="7" type="ORF">XYCOK13_16500</name>
</gene>
<evidence type="ECO:0000259" key="5">
    <source>
        <dbReference type="PROSITE" id="PS50113"/>
    </source>
</evidence>
<dbReference type="SMART" id="SM00091">
    <property type="entry name" value="PAS"/>
    <property type="match status" value="1"/>
</dbReference>
<evidence type="ECO:0000259" key="6">
    <source>
        <dbReference type="PROSITE" id="PS50887"/>
    </source>
</evidence>
<dbReference type="InterPro" id="IPR000700">
    <property type="entry name" value="PAS-assoc_C"/>
</dbReference>
<feature type="domain" description="PAS" evidence="4">
    <location>
        <begin position="451"/>
        <end position="521"/>
    </location>
</feature>
<dbReference type="SUPFAM" id="SSF55073">
    <property type="entry name" value="Nucleotide cyclase"/>
    <property type="match status" value="1"/>
</dbReference>
<dbReference type="PROSITE" id="PS50112">
    <property type="entry name" value="PAS"/>
    <property type="match status" value="1"/>
</dbReference>
<evidence type="ECO:0008006" key="9">
    <source>
        <dbReference type="Google" id="ProtNLM"/>
    </source>
</evidence>
<dbReference type="Pfam" id="PF08448">
    <property type="entry name" value="PAS_4"/>
    <property type="match status" value="1"/>
</dbReference>
<dbReference type="RefSeq" id="WP_315910968.1">
    <property type="nucleotide sequence ID" value="NZ_QQSZ01000007.1"/>
</dbReference>
<proteinExistence type="predicted"/>
<dbReference type="InterPro" id="IPR028082">
    <property type="entry name" value="Peripla_BP_I"/>
</dbReference>
<keyword evidence="2" id="KW-0238">DNA-binding</keyword>
<dbReference type="InterPro" id="IPR052155">
    <property type="entry name" value="Biofilm_reg_signaling"/>
</dbReference>
<dbReference type="PANTHER" id="PTHR44757:SF2">
    <property type="entry name" value="BIOFILM ARCHITECTURE MAINTENANCE PROTEIN MBAA"/>
    <property type="match status" value="1"/>
</dbReference>
<keyword evidence="3" id="KW-0804">Transcription</keyword>
<dbReference type="CDD" id="cd01949">
    <property type="entry name" value="GGDEF"/>
    <property type="match status" value="1"/>
</dbReference>
<feature type="domain" description="GGDEF" evidence="6">
    <location>
        <begin position="608"/>
        <end position="736"/>
    </location>
</feature>
<evidence type="ECO:0000259" key="4">
    <source>
        <dbReference type="PROSITE" id="PS50112"/>
    </source>
</evidence>
<evidence type="ECO:0000256" key="2">
    <source>
        <dbReference type="ARBA" id="ARBA00023125"/>
    </source>
</evidence>
<dbReference type="Gene3D" id="3.30.450.20">
    <property type="entry name" value="PAS domain"/>
    <property type="match status" value="1"/>
</dbReference>
<dbReference type="NCBIfam" id="TIGR00229">
    <property type="entry name" value="sensory_box"/>
    <property type="match status" value="1"/>
</dbReference>
<keyword evidence="8" id="KW-1185">Reference proteome</keyword>
<dbReference type="InterPro" id="IPR000160">
    <property type="entry name" value="GGDEF_dom"/>
</dbReference>
<dbReference type="SUPFAM" id="SSF55785">
    <property type="entry name" value="PYP-like sensor domain (PAS domain)"/>
    <property type="match status" value="1"/>
</dbReference>
<dbReference type="CDD" id="cd06267">
    <property type="entry name" value="PBP1_LacI_sugar_binding-like"/>
    <property type="match status" value="1"/>
</dbReference>
<dbReference type="GO" id="GO:0003677">
    <property type="term" value="F:DNA binding"/>
    <property type="evidence" value="ECO:0007669"/>
    <property type="project" value="UniProtKB-KW"/>
</dbReference>
<organism evidence="7 8">
    <name type="scientific">Xylanibacillus composti</name>
    <dbReference type="NCBI Taxonomy" id="1572762"/>
    <lineage>
        <taxon>Bacteria</taxon>
        <taxon>Bacillati</taxon>
        <taxon>Bacillota</taxon>
        <taxon>Bacilli</taxon>
        <taxon>Bacillales</taxon>
        <taxon>Paenibacillaceae</taxon>
        <taxon>Xylanibacillus</taxon>
    </lineage>
</organism>
<dbReference type="PROSITE" id="PS50887">
    <property type="entry name" value="GGDEF"/>
    <property type="match status" value="1"/>
</dbReference>
<evidence type="ECO:0000256" key="1">
    <source>
        <dbReference type="ARBA" id="ARBA00023015"/>
    </source>
</evidence>
<dbReference type="Pfam" id="PF13377">
    <property type="entry name" value="Peripla_BP_3"/>
    <property type="match status" value="1"/>
</dbReference>
<comment type="caution">
    <text evidence="7">The sequence shown here is derived from an EMBL/GenBank/DDBJ whole genome shotgun (WGS) entry which is preliminary data.</text>
</comment>
<feature type="domain" description="PAC" evidence="5">
    <location>
        <begin position="525"/>
        <end position="577"/>
    </location>
</feature>
<evidence type="ECO:0000256" key="3">
    <source>
        <dbReference type="ARBA" id="ARBA00023163"/>
    </source>
</evidence>
<dbReference type="NCBIfam" id="TIGR00254">
    <property type="entry name" value="GGDEF"/>
    <property type="match status" value="1"/>
</dbReference>
<dbReference type="AlphaFoldDB" id="A0A8J4M2S1"/>
<dbReference type="InterPro" id="IPR043128">
    <property type="entry name" value="Rev_trsase/Diguanyl_cyclase"/>
</dbReference>
<dbReference type="SUPFAM" id="SSF53822">
    <property type="entry name" value="Periplasmic binding protein-like I"/>
    <property type="match status" value="1"/>
</dbReference>
<accession>A0A8J4M2S1</accession>